<evidence type="ECO:0000313" key="2">
    <source>
        <dbReference type="Proteomes" id="UP000824179"/>
    </source>
</evidence>
<reference evidence="1" key="2">
    <citation type="journal article" date="2021" name="PeerJ">
        <title>Extensive microbial diversity within the chicken gut microbiome revealed by metagenomics and culture.</title>
        <authorList>
            <person name="Gilroy R."/>
            <person name="Ravi A."/>
            <person name="Getino M."/>
            <person name="Pursley I."/>
            <person name="Horton D.L."/>
            <person name="Alikhan N.F."/>
            <person name="Baker D."/>
            <person name="Gharbi K."/>
            <person name="Hall N."/>
            <person name="Watson M."/>
            <person name="Adriaenssens E.M."/>
            <person name="Foster-Nyarko E."/>
            <person name="Jarju S."/>
            <person name="Secka A."/>
            <person name="Antonio M."/>
            <person name="Oren A."/>
            <person name="Chaudhuri R.R."/>
            <person name="La Ragione R."/>
            <person name="Hildebrand F."/>
            <person name="Pallen M.J."/>
        </authorList>
    </citation>
    <scope>NUCLEOTIDE SEQUENCE</scope>
    <source>
        <strain evidence="1">ChiW25-3613</strain>
    </source>
</reference>
<dbReference type="EMBL" id="DVHB01000032">
    <property type="protein sequence ID" value="HIR39040.1"/>
    <property type="molecule type" value="Genomic_DNA"/>
</dbReference>
<protein>
    <submittedName>
        <fullName evidence="1">Uncharacterized protein</fullName>
    </submittedName>
</protein>
<name>A0A9D1AFD2_9FIRM</name>
<comment type="caution">
    <text evidence="1">The sequence shown here is derived from an EMBL/GenBank/DDBJ whole genome shotgun (WGS) entry which is preliminary data.</text>
</comment>
<dbReference type="Proteomes" id="UP000824179">
    <property type="component" value="Unassembled WGS sequence"/>
</dbReference>
<reference evidence="1" key="1">
    <citation type="submission" date="2020-10" db="EMBL/GenBank/DDBJ databases">
        <authorList>
            <person name="Gilroy R."/>
        </authorList>
    </citation>
    <scope>NUCLEOTIDE SEQUENCE</scope>
    <source>
        <strain evidence="1">ChiW25-3613</strain>
    </source>
</reference>
<gene>
    <name evidence="1" type="ORF">IAB90_01530</name>
</gene>
<dbReference type="AlphaFoldDB" id="A0A9D1AFD2"/>
<organism evidence="1 2">
    <name type="scientific">Candidatus Coproplasma stercoripullorum</name>
    <dbReference type="NCBI Taxonomy" id="2840751"/>
    <lineage>
        <taxon>Bacteria</taxon>
        <taxon>Bacillati</taxon>
        <taxon>Bacillota</taxon>
        <taxon>Clostridia</taxon>
        <taxon>Eubacteriales</taxon>
        <taxon>Candidatus Coproplasma</taxon>
    </lineage>
</organism>
<evidence type="ECO:0000313" key="1">
    <source>
        <dbReference type="EMBL" id="HIR39040.1"/>
    </source>
</evidence>
<sequence>MADIGWLFGWAKENAIDIPLNADGTANIPKLFELYDEWRERNGGSSGTKSFPKPPKAYSFNRLNTKHHKDHAKEMGFKNPKEYEAAAVEFFNSDRGVLYYSEARNRYYRYEEKTGIFCVSMDGVVNTFNIYSKKKFDLIKRQDKLHE</sequence>
<accession>A0A9D1AFD2</accession>
<proteinExistence type="predicted"/>